<reference evidence="8" key="1">
    <citation type="submission" date="2022-07" db="EMBL/GenBank/DDBJ databases">
        <title>Complete genome sequence of Salinispirillum sp. LH10-3-1 capable of multiple carbohydrate inversion isolated from a soda lake.</title>
        <authorList>
            <person name="Liu J."/>
            <person name="Zhai Y."/>
            <person name="Zhang H."/>
            <person name="Yang H."/>
            <person name="Qu J."/>
            <person name="Li J."/>
        </authorList>
    </citation>
    <scope>NUCLEOTIDE SEQUENCE</scope>
    <source>
        <strain evidence="8">LH 10-3-1</strain>
    </source>
</reference>
<dbReference type="EC" id="2.6.1.-" evidence="6"/>
<dbReference type="InterPro" id="IPR050596">
    <property type="entry name" value="AspAT/PAT-like"/>
</dbReference>
<dbReference type="PRINTS" id="PR00753">
    <property type="entry name" value="ACCSYNTHASE"/>
</dbReference>
<name>A0AB38YEZ8_9GAMM</name>
<evidence type="ECO:0000256" key="2">
    <source>
        <dbReference type="ARBA" id="ARBA00007441"/>
    </source>
</evidence>
<dbReference type="PANTHER" id="PTHR46383:SF2">
    <property type="entry name" value="AMINOTRANSFERASE"/>
    <property type="match status" value="1"/>
</dbReference>
<evidence type="ECO:0000256" key="3">
    <source>
        <dbReference type="ARBA" id="ARBA00022576"/>
    </source>
</evidence>
<dbReference type="InterPro" id="IPR015421">
    <property type="entry name" value="PyrdxlP-dep_Trfase_major"/>
</dbReference>
<protein>
    <recommendedName>
        <fullName evidence="6">Aminotransferase</fullName>
        <ecNumber evidence="6">2.6.1.-</ecNumber>
    </recommendedName>
</protein>
<proteinExistence type="inferred from homology"/>
<dbReference type="GO" id="GO:0008483">
    <property type="term" value="F:transaminase activity"/>
    <property type="evidence" value="ECO:0007669"/>
    <property type="project" value="UniProtKB-KW"/>
</dbReference>
<evidence type="ECO:0000256" key="6">
    <source>
        <dbReference type="RuleBase" id="RU000481"/>
    </source>
</evidence>
<dbReference type="Gene3D" id="3.40.640.10">
    <property type="entry name" value="Type I PLP-dependent aspartate aminotransferase-like (Major domain)"/>
    <property type="match status" value="1"/>
</dbReference>
<organism evidence="8">
    <name type="scientific">Salinispirillum sp. LH 10-3-1</name>
    <dbReference type="NCBI Taxonomy" id="2952525"/>
    <lineage>
        <taxon>Bacteria</taxon>
        <taxon>Pseudomonadati</taxon>
        <taxon>Pseudomonadota</taxon>
        <taxon>Gammaproteobacteria</taxon>
        <taxon>Oceanospirillales</taxon>
        <taxon>Saccharospirillaceae</taxon>
        <taxon>Salinispirillum</taxon>
    </lineage>
</organism>
<accession>A0AB38YEZ8</accession>
<dbReference type="PROSITE" id="PS00105">
    <property type="entry name" value="AA_TRANSFER_CLASS_1"/>
    <property type="match status" value="1"/>
</dbReference>
<dbReference type="CDD" id="cd00609">
    <property type="entry name" value="AAT_like"/>
    <property type="match status" value="1"/>
</dbReference>
<dbReference type="GO" id="GO:0030170">
    <property type="term" value="F:pyridoxal phosphate binding"/>
    <property type="evidence" value="ECO:0007669"/>
    <property type="project" value="InterPro"/>
</dbReference>
<comment type="similarity">
    <text evidence="2 6">Belongs to the class-I pyridoxal-phosphate-dependent aminotransferase family.</text>
</comment>
<feature type="domain" description="Aminotransferase class I/classII large" evidence="7">
    <location>
        <begin position="32"/>
        <end position="381"/>
    </location>
</feature>
<dbReference type="AlphaFoldDB" id="A0AB38YEZ8"/>
<keyword evidence="4 6" id="KW-0808">Transferase</keyword>
<evidence type="ECO:0000256" key="1">
    <source>
        <dbReference type="ARBA" id="ARBA00001933"/>
    </source>
</evidence>
<dbReference type="PANTHER" id="PTHR46383">
    <property type="entry name" value="ASPARTATE AMINOTRANSFERASE"/>
    <property type="match status" value="1"/>
</dbReference>
<dbReference type="EMBL" id="CP101717">
    <property type="protein sequence ID" value="WLD57732.1"/>
    <property type="molecule type" value="Genomic_DNA"/>
</dbReference>
<sequence length="388" mass="42380">MPALAQREQQVAAFQVMHILGAAHALMAQGHDVIHLEVGEPDFPTPERVVAAAQTALSEGRTFYTPSTGIPDLQTALAASYQRRYGVQIAPERFILTPGASGALQVVLSLTLDANQTLLLPEPGYPCNRQIAALLNINTHCAPLPAHTGFSLTTDWLAEHWAADTRALLVASPANPTGKVLARNELDALHQWCATRDAHLIVDEIYQGLDYSGSRSHSILELSDDAWVINSFSKYYGMTGWRLGWCVVPEHAVDAANRLCQNLFLAPPTVSQYAALRALQPDMDAEYAERVAAFAERRDCLYAGLAELGFGLPNDGQGAFYLYADIRHTGLDALTFCERLLAEQYVAVTPGDDFGGENPSHFVRFAYTCEPERLRTALGRIAQFVSGL</sequence>
<dbReference type="SUPFAM" id="SSF53383">
    <property type="entry name" value="PLP-dependent transferases"/>
    <property type="match status" value="1"/>
</dbReference>
<dbReference type="InterPro" id="IPR004838">
    <property type="entry name" value="NHTrfase_class1_PyrdxlP-BS"/>
</dbReference>
<evidence type="ECO:0000259" key="7">
    <source>
        <dbReference type="Pfam" id="PF00155"/>
    </source>
</evidence>
<evidence type="ECO:0000256" key="5">
    <source>
        <dbReference type="ARBA" id="ARBA00022898"/>
    </source>
</evidence>
<evidence type="ECO:0000256" key="4">
    <source>
        <dbReference type="ARBA" id="ARBA00022679"/>
    </source>
</evidence>
<dbReference type="InterPro" id="IPR004839">
    <property type="entry name" value="Aminotransferase_I/II_large"/>
</dbReference>
<dbReference type="GO" id="GO:0006520">
    <property type="term" value="P:amino acid metabolic process"/>
    <property type="evidence" value="ECO:0007669"/>
    <property type="project" value="InterPro"/>
</dbReference>
<keyword evidence="3 6" id="KW-0032">Aminotransferase</keyword>
<gene>
    <name evidence="8" type="ORF">NFC81_13570</name>
</gene>
<dbReference type="RefSeq" id="WP_304995018.1">
    <property type="nucleotide sequence ID" value="NZ_CP101717.1"/>
</dbReference>
<comment type="cofactor">
    <cofactor evidence="1 6">
        <name>pyridoxal 5'-phosphate</name>
        <dbReference type="ChEBI" id="CHEBI:597326"/>
    </cofactor>
</comment>
<evidence type="ECO:0000313" key="8">
    <source>
        <dbReference type="EMBL" id="WLD57732.1"/>
    </source>
</evidence>
<dbReference type="Pfam" id="PF00155">
    <property type="entry name" value="Aminotran_1_2"/>
    <property type="match status" value="1"/>
</dbReference>
<keyword evidence="5" id="KW-0663">Pyridoxal phosphate</keyword>
<dbReference type="InterPro" id="IPR015424">
    <property type="entry name" value="PyrdxlP-dep_Trfase"/>
</dbReference>